<evidence type="ECO:0000313" key="2">
    <source>
        <dbReference type="EMBL" id="AHG88511.1"/>
    </source>
</evidence>
<dbReference type="AlphaFoldDB" id="W0RCJ2"/>
<dbReference type="InParanoid" id="W0RCJ2"/>
<proteinExistence type="predicted"/>
<accession>W0RCJ2</accession>
<name>W0RCJ2_9BACT</name>
<protein>
    <recommendedName>
        <fullName evidence="4">DUF1579 domain-containing protein</fullName>
    </recommendedName>
</protein>
<evidence type="ECO:0008006" key="4">
    <source>
        <dbReference type="Google" id="ProtNLM"/>
    </source>
</evidence>
<dbReference type="EMBL" id="CP007128">
    <property type="protein sequence ID" value="AHG88511.1"/>
    <property type="molecule type" value="Genomic_DNA"/>
</dbReference>
<reference evidence="2 3" key="1">
    <citation type="journal article" date="2014" name="Genome Announc.">
        <title>Genome Sequence and Methylome of Soil Bacterium Gemmatirosa kalamazoonensis KBS708T, a Member of the Rarely Cultivated Gemmatimonadetes Phylum.</title>
        <authorList>
            <person name="Debruyn J.M."/>
            <person name="Radosevich M."/>
            <person name="Wommack K.E."/>
            <person name="Polson S.W."/>
            <person name="Hauser L.J."/>
            <person name="Fawaz M.N."/>
            <person name="Korlach J."/>
            <person name="Tsai Y.C."/>
        </authorList>
    </citation>
    <scope>NUCLEOTIDE SEQUENCE [LARGE SCALE GENOMIC DNA]</scope>
    <source>
        <strain evidence="2 3">KBS708</strain>
    </source>
</reference>
<gene>
    <name evidence="2" type="ORF">J421_0974</name>
</gene>
<dbReference type="KEGG" id="gba:J421_0974"/>
<dbReference type="RefSeq" id="WP_148306154.1">
    <property type="nucleotide sequence ID" value="NZ_CP007128.1"/>
</dbReference>
<dbReference type="OrthoDB" id="980323at2"/>
<sequence>MPRLWKKGRGKLGVLAPLHGAWVAEAESPRGPLRCYRQLAPVLGGKYLQLDVRWEFGSATAGAAYEERALIGEGADGAVGFWSFTSDGKRSEGTLADVTDLHAEAVGFEADMPAGRARMAYWPAEDGGFHWVVEAKTKAGWRRFTEHHYRAAPVSSGVRRSSERHDGNVAAESLAPLTTP</sequence>
<dbReference type="HOGENOM" id="CLU_1494172_0_0_0"/>
<evidence type="ECO:0000256" key="1">
    <source>
        <dbReference type="SAM" id="MobiDB-lite"/>
    </source>
</evidence>
<organism evidence="2 3">
    <name type="scientific">Gemmatirosa kalamazoonensis</name>
    <dbReference type="NCBI Taxonomy" id="861299"/>
    <lineage>
        <taxon>Bacteria</taxon>
        <taxon>Pseudomonadati</taxon>
        <taxon>Gemmatimonadota</taxon>
        <taxon>Gemmatimonadia</taxon>
        <taxon>Gemmatimonadales</taxon>
        <taxon>Gemmatimonadaceae</taxon>
        <taxon>Gemmatirosa</taxon>
    </lineage>
</organism>
<dbReference type="eggNOG" id="ENOG50344KE">
    <property type="taxonomic scope" value="Bacteria"/>
</dbReference>
<feature type="region of interest" description="Disordered" evidence="1">
    <location>
        <begin position="154"/>
        <end position="180"/>
    </location>
</feature>
<keyword evidence="3" id="KW-1185">Reference proteome</keyword>
<dbReference type="STRING" id="861299.J421_0974"/>
<evidence type="ECO:0000313" key="3">
    <source>
        <dbReference type="Proteomes" id="UP000019151"/>
    </source>
</evidence>
<dbReference type="Proteomes" id="UP000019151">
    <property type="component" value="Chromosome"/>
</dbReference>